<reference evidence="4" key="1">
    <citation type="submission" date="2021-01" db="EMBL/GenBank/DDBJ databases">
        <title>Whole genome shotgun sequence of Actinoplanes nipponensis NBRC 14063.</title>
        <authorList>
            <person name="Komaki H."/>
            <person name="Tamura T."/>
        </authorList>
    </citation>
    <scope>NUCLEOTIDE SEQUENCE</scope>
    <source>
        <strain evidence="4">NBRC 14063</strain>
    </source>
</reference>
<accession>A0A919JH32</accession>
<dbReference type="InterPro" id="IPR042070">
    <property type="entry name" value="PucR_C-HTH_sf"/>
</dbReference>
<dbReference type="Pfam" id="PF13556">
    <property type="entry name" value="HTH_30"/>
    <property type="match status" value="1"/>
</dbReference>
<feature type="domain" description="GAF" evidence="3">
    <location>
        <begin position="81"/>
        <end position="232"/>
    </location>
</feature>
<dbReference type="PANTHER" id="PTHR33744">
    <property type="entry name" value="CARBOHYDRATE DIACID REGULATOR"/>
    <property type="match status" value="1"/>
</dbReference>
<dbReference type="InterPro" id="IPR025736">
    <property type="entry name" value="PucR_C-HTH_dom"/>
</dbReference>
<dbReference type="Gene3D" id="1.10.10.2840">
    <property type="entry name" value="PucR C-terminal helix-turn-helix domain"/>
    <property type="match status" value="1"/>
</dbReference>
<dbReference type="InterPro" id="IPR003018">
    <property type="entry name" value="GAF"/>
</dbReference>
<keyword evidence="5" id="KW-1185">Reference proteome</keyword>
<evidence type="ECO:0000256" key="1">
    <source>
        <dbReference type="ARBA" id="ARBA00006754"/>
    </source>
</evidence>
<dbReference type="InterPro" id="IPR029016">
    <property type="entry name" value="GAF-like_dom_sf"/>
</dbReference>
<sequence length="648" mass="68414">MDSALSSVFLELLLREAAAVEFERPLLEARAQGRPPRELAELDEHKALALQVRALLERRRRREAELSALVDTVGDLATLREIDAVLEAIVRRARELLDADVAYMTLNDEERGDTYMRVTYGSVSARFQQLRLPLGAGLGGLVAQTAAPYVTADYAADARFQHTDEIDGGVSEEGLVAILGVPMRLGTRVQGVLFAANRSARPFTRQEVTLLGSLAAHASVALDNTRLLGETRAALEELGAVNTVVRRHSESLERAAEAHDRMTEVILRGGDLDDLAGVVAEVLGGELAILDADGHRLAAVGAIAEVASLAGAAVAGNGLGRATRHGEHWVLAAGAGSEALCTLVLHAPGELSETDTRILERAGVVTSLLLLFRRSLAQAEGRVRGELLEDLLSRGVEDPVTVRQRAKRLGVDLDAAHVLVVLTCPPRQRERAAQWSAAQAAACGGLAAQREDNVTLLIGGDHPGDTARRMARELGAYLGVPVTGGGAGPVAGPQRVPEAYAEAQRCASALLALGRAGDGASAAELGFVGLLVGADRDVGAFVADTIGALLEYDRRRGTALVRTLESYFDAGANAVRAAEALHVHVNTVTQRIARIAQVLGAGWQRPERSLELQLALRLHRLQGPPATHTAAANSVVRAHGPGPGRAGA</sequence>
<protein>
    <submittedName>
        <fullName evidence="4">Cyclic diguanylate phosphodiesterase</fullName>
    </submittedName>
</protein>
<dbReference type="Gene3D" id="3.30.450.40">
    <property type="match status" value="1"/>
</dbReference>
<feature type="region of interest" description="Disordered" evidence="2">
    <location>
        <begin position="628"/>
        <end position="648"/>
    </location>
</feature>
<name>A0A919JH32_9ACTN</name>
<dbReference type="InterPro" id="IPR051448">
    <property type="entry name" value="CdaR-like_regulators"/>
</dbReference>
<evidence type="ECO:0000313" key="5">
    <source>
        <dbReference type="Proteomes" id="UP000647172"/>
    </source>
</evidence>
<dbReference type="PANTHER" id="PTHR33744:SF1">
    <property type="entry name" value="DNA-BINDING TRANSCRIPTIONAL ACTIVATOR ADER"/>
    <property type="match status" value="1"/>
</dbReference>
<evidence type="ECO:0000256" key="2">
    <source>
        <dbReference type="SAM" id="MobiDB-lite"/>
    </source>
</evidence>
<dbReference type="SUPFAM" id="SSF55781">
    <property type="entry name" value="GAF domain-like"/>
    <property type="match status" value="1"/>
</dbReference>
<dbReference type="InterPro" id="IPR041522">
    <property type="entry name" value="CdaR_GGDEF"/>
</dbReference>
<comment type="similarity">
    <text evidence="1">Belongs to the CdaR family.</text>
</comment>
<dbReference type="Proteomes" id="UP000647172">
    <property type="component" value="Unassembled WGS sequence"/>
</dbReference>
<gene>
    <name evidence="4" type="ORF">Ani05nite_27190</name>
</gene>
<evidence type="ECO:0000259" key="3">
    <source>
        <dbReference type="SMART" id="SM00065"/>
    </source>
</evidence>
<dbReference type="Pfam" id="PF13185">
    <property type="entry name" value="GAF_2"/>
    <property type="match status" value="1"/>
</dbReference>
<dbReference type="Pfam" id="PF17853">
    <property type="entry name" value="GGDEF_2"/>
    <property type="match status" value="1"/>
</dbReference>
<dbReference type="SMART" id="SM00065">
    <property type="entry name" value="GAF"/>
    <property type="match status" value="1"/>
</dbReference>
<dbReference type="EMBL" id="BOMQ01000030">
    <property type="protein sequence ID" value="GIE49185.1"/>
    <property type="molecule type" value="Genomic_DNA"/>
</dbReference>
<dbReference type="AlphaFoldDB" id="A0A919JH32"/>
<evidence type="ECO:0000313" key="4">
    <source>
        <dbReference type="EMBL" id="GIE49185.1"/>
    </source>
</evidence>
<comment type="caution">
    <text evidence="4">The sequence shown here is derived from an EMBL/GenBank/DDBJ whole genome shotgun (WGS) entry which is preliminary data.</text>
</comment>
<organism evidence="4 5">
    <name type="scientific">Actinoplanes nipponensis</name>
    <dbReference type="NCBI Taxonomy" id="135950"/>
    <lineage>
        <taxon>Bacteria</taxon>
        <taxon>Bacillati</taxon>
        <taxon>Actinomycetota</taxon>
        <taxon>Actinomycetes</taxon>
        <taxon>Micromonosporales</taxon>
        <taxon>Micromonosporaceae</taxon>
        <taxon>Actinoplanes</taxon>
    </lineage>
</organism>
<proteinExistence type="inferred from homology"/>